<evidence type="ECO:0000256" key="4">
    <source>
        <dbReference type="ARBA" id="ARBA00023125"/>
    </source>
</evidence>
<dbReference type="InterPro" id="IPR052073">
    <property type="entry name" value="Amide_Lactam_Regulators"/>
</dbReference>
<keyword evidence="6" id="KW-0539">Nucleus</keyword>
<dbReference type="InterPro" id="IPR036864">
    <property type="entry name" value="Zn2-C6_fun-type_DNA-bd_sf"/>
</dbReference>
<dbReference type="Pfam" id="PF04082">
    <property type="entry name" value="Fungal_trans"/>
    <property type="match status" value="1"/>
</dbReference>
<feature type="compositionally biased region" description="Low complexity" evidence="7">
    <location>
        <begin position="69"/>
        <end position="87"/>
    </location>
</feature>
<feature type="domain" description="Zn(2)-C6 fungal-type" evidence="8">
    <location>
        <begin position="20"/>
        <end position="53"/>
    </location>
</feature>
<dbReference type="Pfam" id="PF00172">
    <property type="entry name" value="Zn_clus"/>
    <property type="match status" value="1"/>
</dbReference>
<evidence type="ECO:0000256" key="5">
    <source>
        <dbReference type="ARBA" id="ARBA00023163"/>
    </source>
</evidence>
<dbReference type="InterPro" id="IPR001138">
    <property type="entry name" value="Zn2Cys6_DnaBD"/>
</dbReference>
<dbReference type="SUPFAM" id="SSF57701">
    <property type="entry name" value="Zn2/Cys6 DNA-binding domain"/>
    <property type="match status" value="1"/>
</dbReference>
<dbReference type="InterPro" id="IPR007219">
    <property type="entry name" value="XnlR_reg_dom"/>
</dbReference>
<dbReference type="PANTHER" id="PTHR47171:SF1">
    <property type="entry name" value="ZN(II)2CYS6 TRANSCRIPTION FACTOR (EUROFUNG)"/>
    <property type="match status" value="1"/>
</dbReference>
<evidence type="ECO:0000256" key="7">
    <source>
        <dbReference type="SAM" id="MobiDB-lite"/>
    </source>
</evidence>
<evidence type="ECO:0000256" key="2">
    <source>
        <dbReference type="ARBA" id="ARBA00022833"/>
    </source>
</evidence>
<dbReference type="VEuPathDB" id="FungiDB:TRICI_002287"/>
<evidence type="ECO:0000256" key="1">
    <source>
        <dbReference type="ARBA" id="ARBA00022723"/>
    </source>
</evidence>
<organism evidence="9 10">
    <name type="scientific">Trichomonascus ciferrii</name>
    <dbReference type="NCBI Taxonomy" id="44093"/>
    <lineage>
        <taxon>Eukaryota</taxon>
        <taxon>Fungi</taxon>
        <taxon>Dikarya</taxon>
        <taxon>Ascomycota</taxon>
        <taxon>Saccharomycotina</taxon>
        <taxon>Dipodascomycetes</taxon>
        <taxon>Dipodascales</taxon>
        <taxon>Trichomonascaceae</taxon>
        <taxon>Trichomonascus</taxon>
        <taxon>Trichomonascus ciferrii complex</taxon>
    </lineage>
</organism>
<dbReference type="CDD" id="cd12148">
    <property type="entry name" value="fungal_TF_MHR"/>
    <property type="match status" value="1"/>
</dbReference>
<name>A0A642V667_9ASCO</name>
<proteinExistence type="predicted"/>
<keyword evidence="1" id="KW-0479">Metal-binding</keyword>
<dbReference type="AlphaFoldDB" id="A0A642V667"/>
<dbReference type="SMART" id="SM00906">
    <property type="entry name" value="Fungal_trans"/>
    <property type="match status" value="1"/>
</dbReference>
<dbReference type="EMBL" id="SWFS01000157">
    <property type="protein sequence ID" value="KAA8915548.1"/>
    <property type="molecule type" value="Genomic_DNA"/>
</dbReference>
<sequence>MVTAATSGVKKKPQNRASKACQTCHRRRVKCDASKSGLPCSRCKQDGVPDCQFIVSKRGTYDRKKRKLSNSGSSSSTTTSPQPAAAAPLSVASVGCVERDGTDTPTWSTAFDQVLNNAVDNKQVVKSEAITYLGESFLLSLVMGNDPKSGRSALKMHHAGPSSDSKPNHPDHLEEQELALMEAKGGFTRCVPHIEQALIAVFFEKFYPIYPIVDRQKFMQDYNDGKVPWILLHAVCFISSIYAPFSLLHAAGFADRNQARSTFYSRGKILFDLNYERNKLVSIQTQLLFSFNVGRPNDLYYTHTWIGIAVSTGETIGLHRTISCSGVEDWERGLLKRIWWALFVRDASIAALFGRPPRINPEHCDAEELTLADFDDDTPDQASSYYQVQIVKLTWILREIANCRWNLNFPEGRIDILHQKLKDWKNQLPVQLRWDDHNGLYRNSNSNIYSLALEMIYNHHLIHLHLQDSKFFSSSSERSHSYSIVEVATKRITTIARYLVTSSLATTMPQECYPALFAAQVVLYSQLRSGDSTRADLARAQLDICQMVLREISDFWDSAPWIMHLFEVLVTKLESNEIFTDSFKSDEDHSPGKVLADAGLNEFISFLNAWQGNQDTPLLASDDLDSLLSNITE</sequence>
<evidence type="ECO:0000259" key="8">
    <source>
        <dbReference type="PROSITE" id="PS50048"/>
    </source>
</evidence>
<dbReference type="GO" id="GO:0008270">
    <property type="term" value="F:zinc ion binding"/>
    <property type="evidence" value="ECO:0007669"/>
    <property type="project" value="InterPro"/>
</dbReference>
<evidence type="ECO:0000256" key="3">
    <source>
        <dbReference type="ARBA" id="ARBA00023015"/>
    </source>
</evidence>
<dbReference type="Gene3D" id="4.10.240.10">
    <property type="entry name" value="Zn(2)-C6 fungal-type DNA-binding domain"/>
    <property type="match status" value="1"/>
</dbReference>
<dbReference type="PROSITE" id="PS00463">
    <property type="entry name" value="ZN2_CY6_FUNGAL_1"/>
    <property type="match status" value="1"/>
</dbReference>
<keyword evidence="2" id="KW-0862">Zinc</keyword>
<dbReference type="PANTHER" id="PTHR47171">
    <property type="entry name" value="FARA-RELATED"/>
    <property type="match status" value="1"/>
</dbReference>
<dbReference type="CDD" id="cd00067">
    <property type="entry name" value="GAL4"/>
    <property type="match status" value="1"/>
</dbReference>
<evidence type="ECO:0000256" key="6">
    <source>
        <dbReference type="ARBA" id="ARBA00023242"/>
    </source>
</evidence>
<keyword evidence="4" id="KW-0238">DNA-binding</keyword>
<dbReference type="OrthoDB" id="5121955at2759"/>
<accession>A0A642V667</accession>
<gene>
    <name evidence="9" type="ORF">TRICI_002287</name>
</gene>
<dbReference type="GO" id="GO:0003677">
    <property type="term" value="F:DNA binding"/>
    <property type="evidence" value="ECO:0007669"/>
    <property type="project" value="UniProtKB-KW"/>
</dbReference>
<keyword evidence="10" id="KW-1185">Reference proteome</keyword>
<keyword evidence="3" id="KW-0805">Transcription regulation</keyword>
<reference evidence="9" key="1">
    <citation type="journal article" date="2019" name="G3 (Bethesda)">
        <title>Genome Assemblies of Two Rare Opportunistic Yeast Pathogens: Diutina rugosa (syn. Candida rugosa) and Trichomonascus ciferrii (syn. Candida ciferrii).</title>
        <authorList>
            <person name="Mixao V."/>
            <person name="Saus E."/>
            <person name="Hansen A.P."/>
            <person name="Lass-Florl C."/>
            <person name="Gabaldon T."/>
        </authorList>
    </citation>
    <scope>NUCLEOTIDE SEQUENCE</scope>
    <source>
        <strain evidence="9">CBS 4856</strain>
    </source>
</reference>
<dbReference type="PROSITE" id="PS50048">
    <property type="entry name" value="ZN2_CY6_FUNGAL_2"/>
    <property type="match status" value="1"/>
</dbReference>
<evidence type="ECO:0000313" key="10">
    <source>
        <dbReference type="Proteomes" id="UP000761534"/>
    </source>
</evidence>
<comment type="caution">
    <text evidence="9">The sequence shown here is derived from an EMBL/GenBank/DDBJ whole genome shotgun (WGS) entry which is preliminary data.</text>
</comment>
<dbReference type="SMART" id="SM00066">
    <property type="entry name" value="GAL4"/>
    <property type="match status" value="1"/>
</dbReference>
<dbReference type="GO" id="GO:0000981">
    <property type="term" value="F:DNA-binding transcription factor activity, RNA polymerase II-specific"/>
    <property type="evidence" value="ECO:0007669"/>
    <property type="project" value="InterPro"/>
</dbReference>
<keyword evidence="5" id="KW-0804">Transcription</keyword>
<evidence type="ECO:0000313" key="9">
    <source>
        <dbReference type="EMBL" id="KAA8915548.1"/>
    </source>
</evidence>
<feature type="region of interest" description="Disordered" evidence="7">
    <location>
        <begin position="62"/>
        <end position="87"/>
    </location>
</feature>
<feature type="region of interest" description="Disordered" evidence="7">
    <location>
        <begin position="150"/>
        <end position="171"/>
    </location>
</feature>
<dbReference type="Proteomes" id="UP000761534">
    <property type="component" value="Unassembled WGS sequence"/>
</dbReference>
<dbReference type="GO" id="GO:0006351">
    <property type="term" value="P:DNA-templated transcription"/>
    <property type="evidence" value="ECO:0007669"/>
    <property type="project" value="InterPro"/>
</dbReference>
<protein>
    <recommendedName>
        <fullName evidence="8">Zn(2)-C6 fungal-type domain-containing protein</fullName>
    </recommendedName>
</protein>